<evidence type="ECO:0000313" key="3">
    <source>
        <dbReference type="Proteomes" id="UP001195903"/>
    </source>
</evidence>
<organism evidence="2 3">
    <name type="scientific">Shewanella jiangmenensis</name>
    <dbReference type="NCBI Taxonomy" id="2837387"/>
    <lineage>
        <taxon>Bacteria</taxon>
        <taxon>Pseudomonadati</taxon>
        <taxon>Pseudomonadota</taxon>
        <taxon>Gammaproteobacteria</taxon>
        <taxon>Alteromonadales</taxon>
        <taxon>Shewanellaceae</taxon>
        <taxon>Shewanella</taxon>
    </lineage>
</organism>
<proteinExistence type="predicted"/>
<keyword evidence="1" id="KW-0812">Transmembrane</keyword>
<dbReference type="InterPro" id="IPR009883">
    <property type="entry name" value="YgfX"/>
</dbReference>
<feature type="transmembrane region" description="Helical" evidence="1">
    <location>
        <begin position="14"/>
        <end position="35"/>
    </location>
</feature>
<protein>
    <recommendedName>
        <fullName evidence="4">Flagellar protein FliO/FliZ</fullName>
    </recommendedName>
</protein>
<reference evidence="2 3" key="1">
    <citation type="submission" date="2021-05" db="EMBL/GenBank/DDBJ databases">
        <title>Shewanella sp. JM162201.</title>
        <authorList>
            <person name="Xu S."/>
            <person name="Li A."/>
        </authorList>
    </citation>
    <scope>NUCLEOTIDE SEQUENCE [LARGE SCALE GENOMIC DNA]</scope>
    <source>
        <strain evidence="2 3">JM162201</strain>
    </source>
</reference>
<evidence type="ECO:0000313" key="2">
    <source>
        <dbReference type="EMBL" id="MBT1444497.1"/>
    </source>
</evidence>
<keyword evidence="1" id="KW-1133">Transmembrane helix</keyword>
<sequence>MTSLLAWPAYLTPVFSALKIVTALVICLYFIGLLFKLRTWHWQFGLTAQGELIDAAPDGRQQSSDVLSARVTPLLCVMQIKSPEGQRRLGLVFADMLSDADYRSLSRLLLAVNARALNSPDSK</sequence>
<keyword evidence="1" id="KW-0472">Membrane</keyword>
<keyword evidence="3" id="KW-1185">Reference proteome</keyword>
<name>A0ABS5V3U3_9GAMM</name>
<dbReference type="Pfam" id="PF07254">
    <property type="entry name" value="Cpta_toxin"/>
    <property type="match status" value="1"/>
</dbReference>
<accession>A0ABS5V3U3</accession>
<dbReference type="EMBL" id="JAHEPS010000002">
    <property type="protein sequence ID" value="MBT1444497.1"/>
    <property type="molecule type" value="Genomic_DNA"/>
</dbReference>
<evidence type="ECO:0000256" key="1">
    <source>
        <dbReference type="SAM" id="Phobius"/>
    </source>
</evidence>
<dbReference type="Proteomes" id="UP001195903">
    <property type="component" value="Unassembled WGS sequence"/>
</dbReference>
<evidence type="ECO:0008006" key="4">
    <source>
        <dbReference type="Google" id="ProtNLM"/>
    </source>
</evidence>
<gene>
    <name evidence="2" type="ORF">KJI95_08140</name>
</gene>
<comment type="caution">
    <text evidence="2">The sequence shown here is derived from an EMBL/GenBank/DDBJ whole genome shotgun (WGS) entry which is preliminary data.</text>
</comment>